<evidence type="ECO:0000313" key="3">
    <source>
        <dbReference type="Proteomes" id="UP000034681"/>
    </source>
</evidence>
<dbReference type="SUPFAM" id="SSF52980">
    <property type="entry name" value="Restriction endonuclease-like"/>
    <property type="match status" value="1"/>
</dbReference>
<dbReference type="InterPro" id="IPR012296">
    <property type="entry name" value="Nuclease_put_TT1808"/>
</dbReference>
<evidence type="ECO:0000259" key="1">
    <source>
        <dbReference type="Pfam" id="PF05685"/>
    </source>
</evidence>
<sequence>MATTPVLTLQQFLAQPTIEDSPAWEFMGGQALQKPMPSLFHSRLQRNLVNRLNQSALGWEAIQELRCVLPEFSPVPDIVVVRIDRLGNEDSPLEGAPDWLIEIRSLGQGTLELQRKILACLQQGTALAWLIDWHQQQVWVWEGDSLPKAYEGGEVLPVLPGFPSLTVDQVLAFTQAKL</sequence>
<dbReference type="AlphaFoldDB" id="A0A0M2PYB3"/>
<keyword evidence="3" id="KW-1185">Reference proteome</keyword>
<dbReference type="EMBL" id="AJTX02000006">
    <property type="protein sequence ID" value="KKI99361.1"/>
    <property type="molecule type" value="Genomic_DNA"/>
</dbReference>
<dbReference type="InterPro" id="IPR011335">
    <property type="entry name" value="Restrct_endonuc-II-like"/>
</dbReference>
<name>A0A0M2PYB3_PROHO</name>
<dbReference type="CDD" id="cd06260">
    <property type="entry name" value="DUF820-like"/>
    <property type="match status" value="1"/>
</dbReference>
<dbReference type="Proteomes" id="UP000034681">
    <property type="component" value="Unassembled WGS sequence"/>
</dbReference>
<proteinExistence type="predicted"/>
<protein>
    <recommendedName>
        <fullName evidence="1">Putative restriction endonuclease domain-containing protein</fullName>
    </recommendedName>
</protein>
<dbReference type="InterPro" id="IPR008538">
    <property type="entry name" value="Uma2"/>
</dbReference>
<dbReference type="PANTHER" id="PTHR34107:SF5">
    <property type="entry name" value="SLL1355 PROTEIN"/>
    <property type="match status" value="1"/>
</dbReference>
<organism evidence="2 3">
    <name type="scientific">Prochlorothrix hollandica PCC 9006 = CALU 1027</name>
    <dbReference type="NCBI Taxonomy" id="317619"/>
    <lineage>
        <taxon>Bacteria</taxon>
        <taxon>Bacillati</taxon>
        <taxon>Cyanobacteriota</taxon>
        <taxon>Cyanophyceae</taxon>
        <taxon>Prochlorotrichales</taxon>
        <taxon>Prochlorotrichaceae</taxon>
        <taxon>Prochlorothrix</taxon>
    </lineage>
</organism>
<gene>
    <name evidence="2" type="ORF">PROH_14515</name>
</gene>
<evidence type="ECO:0000313" key="2">
    <source>
        <dbReference type="EMBL" id="KKI99361.1"/>
    </source>
</evidence>
<dbReference type="Gene3D" id="3.90.1570.10">
    <property type="entry name" value="tt1808, chain A"/>
    <property type="match status" value="1"/>
</dbReference>
<reference evidence="2" key="1">
    <citation type="submission" date="2012-04" db="EMBL/GenBank/DDBJ databases">
        <authorList>
            <person name="Borisov I.G."/>
            <person name="Ivanikova N.V."/>
            <person name="Pinevich A.V."/>
        </authorList>
    </citation>
    <scope>NUCLEOTIDE SEQUENCE</scope>
    <source>
        <strain evidence="2">CALU 1027</strain>
    </source>
</reference>
<dbReference type="eggNOG" id="COG4636">
    <property type="taxonomic scope" value="Bacteria"/>
</dbReference>
<dbReference type="STRING" id="317619.GCA_000332315_02032"/>
<comment type="caution">
    <text evidence="2">The sequence shown here is derived from an EMBL/GenBank/DDBJ whole genome shotgun (WGS) entry which is preliminary data.</text>
</comment>
<dbReference type="Pfam" id="PF05685">
    <property type="entry name" value="Uma2"/>
    <property type="match status" value="1"/>
</dbReference>
<accession>A0A0M2PYB3</accession>
<dbReference type="PANTHER" id="PTHR34107">
    <property type="entry name" value="SLL0198 PROTEIN-RELATED"/>
    <property type="match status" value="1"/>
</dbReference>
<feature type="domain" description="Putative restriction endonuclease" evidence="1">
    <location>
        <begin position="10"/>
        <end position="166"/>
    </location>
</feature>